<dbReference type="InterPro" id="IPR029500">
    <property type="entry name" value="QueF"/>
</dbReference>
<dbReference type="SUPFAM" id="SSF55620">
    <property type="entry name" value="Tetrahydrobiopterin biosynthesis enzymes-like"/>
    <property type="match status" value="1"/>
</dbReference>
<dbReference type="NCBIfam" id="TIGR03139">
    <property type="entry name" value="QueF-II"/>
    <property type="match status" value="1"/>
</dbReference>
<dbReference type="PANTHER" id="PTHR34354">
    <property type="entry name" value="NADPH-DEPENDENT 7-CYANO-7-DEAZAGUANINE REDUCTASE"/>
    <property type="match status" value="1"/>
</dbReference>
<dbReference type="Pfam" id="PF14489">
    <property type="entry name" value="QueF"/>
    <property type="match status" value="1"/>
</dbReference>
<proteinExistence type="inferred from homology"/>
<evidence type="ECO:0000256" key="1">
    <source>
        <dbReference type="ARBA" id="ARBA00022490"/>
    </source>
</evidence>
<evidence type="ECO:0000256" key="3">
    <source>
        <dbReference type="ARBA" id="ARBA00022857"/>
    </source>
</evidence>
<evidence type="ECO:0000313" key="5">
    <source>
        <dbReference type="EMBL" id="KAK4537623.1"/>
    </source>
</evidence>
<dbReference type="InterPro" id="IPR016856">
    <property type="entry name" value="QueF_type1"/>
</dbReference>
<protein>
    <recommendedName>
        <fullName evidence="7">NADPH-dependent nitrile oxidoreductase</fullName>
    </recommendedName>
</protein>
<dbReference type="GO" id="GO:0033739">
    <property type="term" value="F:preQ1 synthase activity"/>
    <property type="evidence" value="ECO:0007669"/>
    <property type="project" value="InterPro"/>
</dbReference>
<evidence type="ECO:0000256" key="2">
    <source>
        <dbReference type="ARBA" id="ARBA00022785"/>
    </source>
</evidence>
<comment type="caution">
    <text evidence="5">The sequence shown here is derived from an EMBL/GenBank/DDBJ whole genome shotgun (WGS) entry which is preliminary data.</text>
</comment>
<dbReference type="Proteomes" id="UP001301350">
    <property type="component" value="Unassembled WGS sequence"/>
</dbReference>
<dbReference type="AlphaFoldDB" id="A0AAV9IZV6"/>
<name>A0AAV9IZV6_CYACA</name>
<accession>A0AAV9IZV6</accession>
<dbReference type="Gene3D" id="3.30.1130.10">
    <property type="match status" value="1"/>
</dbReference>
<keyword evidence="1" id="KW-0963">Cytoplasm</keyword>
<keyword evidence="4" id="KW-0560">Oxidoreductase</keyword>
<gene>
    <name evidence="5" type="ORF">CDCA_CDCA13G3648</name>
</gene>
<reference evidence="5 6" key="1">
    <citation type="submission" date="2022-07" db="EMBL/GenBank/DDBJ databases">
        <title>Genome-wide signatures of adaptation to extreme environments.</title>
        <authorList>
            <person name="Cho C.H."/>
            <person name="Yoon H.S."/>
        </authorList>
    </citation>
    <scope>NUCLEOTIDE SEQUENCE [LARGE SCALE GENOMIC DNA]</scope>
    <source>
        <strain evidence="5 6">DBV 063 E5</strain>
    </source>
</reference>
<dbReference type="GO" id="GO:0005737">
    <property type="term" value="C:cytoplasm"/>
    <property type="evidence" value="ECO:0007669"/>
    <property type="project" value="InterPro"/>
</dbReference>
<dbReference type="HAMAP" id="MF_00818">
    <property type="entry name" value="QueF_type1"/>
    <property type="match status" value="1"/>
</dbReference>
<keyword evidence="6" id="KW-1185">Reference proteome</keyword>
<evidence type="ECO:0008006" key="7">
    <source>
        <dbReference type="Google" id="ProtNLM"/>
    </source>
</evidence>
<dbReference type="InterPro" id="IPR050084">
    <property type="entry name" value="NADPH_dep_7-cyano-7-deazaG_red"/>
</dbReference>
<dbReference type="GO" id="GO:0008616">
    <property type="term" value="P:tRNA queuosine(34) biosynthetic process"/>
    <property type="evidence" value="ECO:0007669"/>
    <property type="project" value="UniProtKB-KW"/>
</dbReference>
<organism evidence="5 6">
    <name type="scientific">Cyanidium caldarium</name>
    <name type="common">Red alga</name>
    <dbReference type="NCBI Taxonomy" id="2771"/>
    <lineage>
        <taxon>Eukaryota</taxon>
        <taxon>Rhodophyta</taxon>
        <taxon>Bangiophyceae</taxon>
        <taxon>Cyanidiales</taxon>
        <taxon>Cyanidiaceae</taxon>
        <taxon>Cyanidium</taxon>
    </lineage>
</organism>
<evidence type="ECO:0000256" key="4">
    <source>
        <dbReference type="ARBA" id="ARBA00023002"/>
    </source>
</evidence>
<dbReference type="PANTHER" id="PTHR34354:SF1">
    <property type="entry name" value="NADPH-DEPENDENT 7-CYANO-7-DEAZAGUANINE REDUCTASE"/>
    <property type="match status" value="1"/>
</dbReference>
<evidence type="ECO:0000313" key="6">
    <source>
        <dbReference type="Proteomes" id="UP001301350"/>
    </source>
</evidence>
<sequence>MGVWRSIQRVYTHRPRSTLLVRPSSPQAWSALWRRCLTARATEGNESGAAAPLSSTTDYVAQLTQLGERVAPATSPHTAKLERVPNMHADVLYVARFTCPEFTSLCPRTGQPDFCHMVIDYVPKEWLVESKSLKLYLQSYRNHGDFHEACTVSVAKRLVRELQPVWLRIAGYWYPRGGIPIDVFYQTGEPPSGAWIPDTGVAPYRGRG</sequence>
<keyword evidence="2" id="KW-0671">Queuosine biosynthesis</keyword>
<dbReference type="EMBL" id="JANCYW010000013">
    <property type="protein sequence ID" value="KAK4537623.1"/>
    <property type="molecule type" value="Genomic_DNA"/>
</dbReference>
<keyword evidence="3" id="KW-0521">NADP</keyword>
<dbReference type="InterPro" id="IPR043133">
    <property type="entry name" value="GTP-CH-I_C/QueF"/>
</dbReference>